<reference evidence="13 14" key="1">
    <citation type="submission" date="2013-12" db="EMBL/GenBank/DDBJ databases">
        <authorList>
            <person name="Madinger N."/>
            <person name="Lenaerts A."/>
            <person name="Ordway D."/>
            <person name="DeGroote M.A."/>
            <person name="Parker T."/>
            <person name="Sizemore C."/>
            <person name="Tallon L.J."/>
            <person name="Sadzewicz L.K."/>
            <person name="Sengamalay N."/>
            <person name="Fraser C.M."/>
            <person name="Hine E."/>
            <person name="Shefchek K.A."/>
            <person name="Das S.P."/>
            <person name="Tettelin H."/>
        </authorList>
    </citation>
    <scope>NUCLEOTIDE SEQUENCE [LARGE SCALE GENOMIC DNA]</scope>
    <source>
        <strain evidence="13 14">21</strain>
    </source>
</reference>
<feature type="binding site" evidence="8">
    <location>
        <position position="362"/>
    </location>
    <ligand>
        <name>Zn(2+)</name>
        <dbReference type="ChEBI" id="CHEBI:29105"/>
        <label>2</label>
    </ligand>
</feature>
<evidence type="ECO:0000313" key="14">
    <source>
        <dbReference type="Proteomes" id="UP000020103"/>
    </source>
</evidence>
<evidence type="ECO:0000313" key="13">
    <source>
        <dbReference type="EMBL" id="EUA45359.1"/>
    </source>
</evidence>
<organism evidence="13 14">
    <name type="scientific">Mycobacteroides abscessus 21</name>
    <dbReference type="NCBI Taxonomy" id="1299324"/>
    <lineage>
        <taxon>Bacteria</taxon>
        <taxon>Bacillati</taxon>
        <taxon>Actinomycetota</taxon>
        <taxon>Actinomycetes</taxon>
        <taxon>Mycobacteriales</taxon>
        <taxon>Mycobacteriaceae</taxon>
        <taxon>Mycobacteroides</taxon>
        <taxon>Mycobacteroides abscessus</taxon>
    </lineage>
</organism>
<evidence type="ECO:0000256" key="7">
    <source>
        <dbReference type="PIRSR" id="PIRSR601952-1"/>
    </source>
</evidence>
<feature type="compositionally biased region" description="Basic and acidic residues" evidence="11">
    <location>
        <begin position="49"/>
        <end position="59"/>
    </location>
</feature>
<accession>A0A829PYJ6</accession>
<evidence type="ECO:0000256" key="9">
    <source>
        <dbReference type="PIRSR" id="PIRSR601952-3"/>
    </source>
</evidence>
<comment type="similarity">
    <text evidence="1 10">Belongs to the alkaline phosphatase family.</text>
</comment>
<evidence type="ECO:0000256" key="1">
    <source>
        <dbReference type="ARBA" id="ARBA00005984"/>
    </source>
</evidence>
<gene>
    <name evidence="13" type="primary">phoA</name>
    <name evidence="13" type="ORF">I543_0134</name>
</gene>
<feature type="binding site" evidence="8">
    <location>
        <position position="400"/>
    </location>
    <ligand>
        <name>Zn(2+)</name>
        <dbReference type="ChEBI" id="CHEBI:29105"/>
        <label>2</label>
    </ligand>
</feature>
<dbReference type="AlphaFoldDB" id="A0A829PYJ6"/>
<name>A0A829PYJ6_9MYCO</name>
<keyword evidence="4 13" id="KW-0378">Hydrolase</keyword>
<dbReference type="CDD" id="cd16012">
    <property type="entry name" value="ALP"/>
    <property type="match status" value="1"/>
</dbReference>
<feature type="disulfide bond" evidence="9">
    <location>
        <begin position="313"/>
        <end position="367"/>
    </location>
</feature>
<feature type="disulfide bond" evidence="9">
    <location>
        <begin position="197"/>
        <end position="207"/>
    </location>
</feature>
<dbReference type="Proteomes" id="UP000020103">
    <property type="component" value="Unassembled WGS sequence"/>
</dbReference>
<evidence type="ECO:0000256" key="11">
    <source>
        <dbReference type="SAM" id="MobiDB-lite"/>
    </source>
</evidence>
<evidence type="ECO:0000256" key="2">
    <source>
        <dbReference type="ARBA" id="ARBA00022553"/>
    </source>
</evidence>
<comment type="cofactor">
    <cofactor evidence="8">
        <name>Mg(2+)</name>
        <dbReference type="ChEBI" id="CHEBI:18420"/>
    </cofactor>
    <text evidence="8">Binds 1 Mg(2+) ion.</text>
</comment>
<protein>
    <submittedName>
        <fullName evidence="13">Alkaline phosphatase</fullName>
        <ecNumber evidence="13">3.1.3.1</ecNumber>
    </submittedName>
</protein>
<dbReference type="Pfam" id="PF00245">
    <property type="entry name" value="Alk_phosphatase"/>
    <property type="match status" value="2"/>
</dbReference>
<dbReference type="InterPro" id="IPR001952">
    <property type="entry name" value="Alkaline_phosphatase"/>
</dbReference>
<evidence type="ECO:0000256" key="12">
    <source>
        <dbReference type="SAM" id="SignalP"/>
    </source>
</evidence>
<evidence type="ECO:0000256" key="8">
    <source>
        <dbReference type="PIRSR" id="PIRSR601952-2"/>
    </source>
</evidence>
<keyword evidence="2" id="KW-0597">Phosphoprotein</keyword>
<feature type="binding site" evidence="8">
    <location>
        <position position="445"/>
    </location>
    <ligand>
        <name>Zn(2+)</name>
        <dbReference type="ChEBI" id="CHEBI:29105"/>
        <label>2</label>
    </ligand>
</feature>
<dbReference type="PROSITE" id="PS00123">
    <property type="entry name" value="ALKALINE_PHOSPHATASE"/>
    <property type="match status" value="1"/>
</dbReference>
<comment type="cofactor">
    <cofactor evidence="8">
        <name>Zn(2+)</name>
        <dbReference type="ChEBI" id="CHEBI:29105"/>
    </cofactor>
    <text evidence="8">Binds 2 Zn(2+) ions.</text>
</comment>
<feature type="region of interest" description="Disordered" evidence="11">
    <location>
        <begin position="25"/>
        <end position="59"/>
    </location>
</feature>
<dbReference type="InterPro" id="IPR017850">
    <property type="entry name" value="Alkaline_phosphatase_core_sf"/>
</dbReference>
<feature type="region of interest" description="Disordered" evidence="11">
    <location>
        <begin position="507"/>
        <end position="528"/>
    </location>
</feature>
<sequence>MRIAHAATAVTSALTLALAPVAAAAPPSDAPEVPVGDIAKTGGANRTTGGRDGDKTADLRDSVRGRNAKNVILLIGDGMGTSEITSARNYQYGAAGTLPGLDALPITGEYTTFALTKDGPDKGKPDYVTDSAASGTGWATGTKTYNGAISVDLEGKPLDTILEIVQRQGFATGNVTTAELQDATPAVLTAHVTDRDCKGPKETLARCAGNAVDNGGRGSISEQLVNTRADISLGGGGKYFAETITAGEHKGKTSLEVAKAAGYQLPTTAGDLNKVNNLDNPVLGIFGTGNLPVQWDKVPAAVPNGGKLPPTVCRQNPDLPRDQPQLSAMTTKAIDLLVNSKKGKDKGFFLQVESASIDKQDHAANICGQIGETIALDEAVAAAVDFARQDRNTLVIVTSDHGHSSLIVPDDFNSPTTLSVAVKTADGATMRIMYPTAPEGESQTHTGTQVRIAAYGPGAANVSGLTDQTDNFNTIVGALLGPKSPDAASGPSWWAAGGSRWWRPPWVPRPRSSWVSARPSAPRASRHA</sequence>
<dbReference type="InterPro" id="IPR018299">
    <property type="entry name" value="Alkaline_phosphatase_AS"/>
</dbReference>
<keyword evidence="12" id="KW-0732">Signal</keyword>
<dbReference type="SUPFAM" id="SSF53649">
    <property type="entry name" value="Alkaline phosphatase-like"/>
    <property type="match status" value="1"/>
</dbReference>
<feature type="binding site" evidence="8">
    <location>
        <position position="358"/>
    </location>
    <ligand>
        <name>Zn(2+)</name>
        <dbReference type="ChEBI" id="CHEBI:29105"/>
        <label>2</label>
    </ligand>
</feature>
<feature type="binding site" evidence="8">
    <location>
        <position position="77"/>
    </location>
    <ligand>
        <name>Mg(2+)</name>
        <dbReference type="ChEBI" id="CHEBI:18420"/>
    </ligand>
</feature>
<evidence type="ECO:0000256" key="10">
    <source>
        <dbReference type="RuleBase" id="RU003946"/>
    </source>
</evidence>
<dbReference type="PANTHER" id="PTHR11596:SF5">
    <property type="entry name" value="ALKALINE PHOSPHATASE"/>
    <property type="match status" value="1"/>
</dbReference>
<comment type="caution">
    <text evidence="13">The sequence shown here is derived from an EMBL/GenBank/DDBJ whole genome shotgun (WGS) entry which is preliminary data.</text>
</comment>
<proteinExistence type="inferred from homology"/>
<dbReference type="NCBIfam" id="NF007810">
    <property type="entry name" value="PRK10518.1"/>
    <property type="match status" value="1"/>
</dbReference>
<feature type="chain" id="PRO_5032603385" evidence="12">
    <location>
        <begin position="25"/>
        <end position="528"/>
    </location>
</feature>
<evidence type="ECO:0000256" key="4">
    <source>
        <dbReference type="ARBA" id="ARBA00022801"/>
    </source>
</evidence>
<feature type="binding site" evidence="8">
    <location>
        <position position="401"/>
    </location>
    <ligand>
        <name>Zn(2+)</name>
        <dbReference type="ChEBI" id="CHEBI:29105"/>
        <label>2</label>
    </ligand>
</feature>
<dbReference type="EMBL" id="JAOF01000001">
    <property type="protein sequence ID" value="EUA45359.1"/>
    <property type="molecule type" value="Genomic_DNA"/>
</dbReference>
<feature type="binding site" evidence="8">
    <location>
        <position position="77"/>
    </location>
    <ligand>
        <name>Zn(2+)</name>
        <dbReference type="ChEBI" id="CHEBI:29105"/>
        <label>2</label>
    </ligand>
</feature>
<feature type="signal peptide" evidence="12">
    <location>
        <begin position="1"/>
        <end position="24"/>
    </location>
</feature>
<evidence type="ECO:0000256" key="5">
    <source>
        <dbReference type="ARBA" id="ARBA00022833"/>
    </source>
</evidence>
<keyword evidence="6 8" id="KW-0460">Magnesium</keyword>
<dbReference type="PRINTS" id="PR00113">
    <property type="entry name" value="ALKPHPHTASE"/>
</dbReference>
<evidence type="ECO:0000256" key="6">
    <source>
        <dbReference type="ARBA" id="ARBA00022842"/>
    </source>
</evidence>
<keyword evidence="9" id="KW-1015">Disulfide bond</keyword>
<dbReference type="EC" id="3.1.3.1" evidence="13"/>
<feature type="binding site" evidence="8">
    <location>
        <position position="184"/>
    </location>
    <ligand>
        <name>Mg(2+)</name>
        <dbReference type="ChEBI" id="CHEBI:18420"/>
    </ligand>
</feature>
<feature type="active site" description="Phosphoserine intermediate" evidence="7">
    <location>
        <position position="131"/>
    </location>
</feature>
<dbReference type="GO" id="GO:0004035">
    <property type="term" value="F:alkaline phosphatase activity"/>
    <property type="evidence" value="ECO:0007669"/>
    <property type="project" value="UniProtKB-EC"/>
</dbReference>
<evidence type="ECO:0000256" key="3">
    <source>
        <dbReference type="ARBA" id="ARBA00022723"/>
    </source>
</evidence>
<keyword evidence="3 8" id="KW-0479">Metal-binding</keyword>
<feature type="binding site" evidence="8">
    <location>
        <position position="182"/>
    </location>
    <ligand>
        <name>Mg(2+)</name>
        <dbReference type="ChEBI" id="CHEBI:18420"/>
    </ligand>
</feature>
<dbReference type="SMART" id="SM00098">
    <property type="entry name" value="alkPPc"/>
    <property type="match status" value="1"/>
</dbReference>
<keyword evidence="5 8" id="KW-0862">Zinc</keyword>
<feature type="binding site" evidence="8">
    <location>
        <position position="353"/>
    </location>
    <ligand>
        <name>Zn(2+)</name>
        <dbReference type="ChEBI" id="CHEBI:29105"/>
        <label>1</label>
    </ligand>
</feature>
<dbReference type="PANTHER" id="PTHR11596">
    <property type="entry name" value="ALKALINE PHOSPHATASE"/>
    <property type="match status" value="1"/>
</dbReference>
<dbReference type="GO" id="GO:0046872">
    <property type="term" value="F:metal ion binding"/>
    <property type="evidence" value="ECO:0007669"/>
    <property type="project" value="UniProtKB-KW"/>
</dbReference>
<dbReference type="Gene3D" id="3.40.720.10">
    <property type="entry name" value="Alkaline Phosphatase, subunit A"/>
    <property type="match status" value="1"/>
</dbReference>